<sequence length="91" mass="9837">MNKSEFIAKVAEDAGLSKKDSEKFLNAFMRTVKKAMEEGDKVQLVGFGTFEAKVRAAKTGVNPATGAKIEIAECKVPSFKAGKALKDELNK</sequence>
<reference evidence="5" key="1">
    <citation type="journal article" date="2021" name="PeerJ">
        <title>Extensive microbial diversity within the chicken gut microbiome revealed by metagenomics and culture.</title>
        <authorList>
            <person name="Gilroy R."/>
            <person name="Ravi A."/>
            <person name="Getino M."/>
            <person name="Pursley I."/>
            <person name="Horton D.L."/>
            <person name="Alikhan N.F."/>
            <person name="Baker D."/>
            <person name="Gharbi K."/>
            <person name="Hall N."/>
            <person name="Watson M."/>
            <person name="Adriaenssens E.M."/>
            <person name="Foster-Nyarko E."/>
            <person name="Jarju S."/>
            <person name="Secka A."/>
            <person name="Antonio M."/>
            <person name="Oren A."/>
            <person name="Chaudhuri R.R."/>
            <person name="La Ragione R."/>
            <person name="Hildebrand F."/>
            <person name="Pallen M.J."/>
        </authorList>
    </citation>
    <scope>NUCLEOTIDE SEQUENCE</scope>
    <source>
        <strain evidence="5">12435</strain>
    </source>
</reference>
<dbReference type="EMBL" id="DXHS01000061">
    <property type="protein sequence ID" value="HIW02401.1"/>
    <property type="molecule type" value="Genomic_DNA"/>
</dbReference>
<dbReference type="GO" id="GO:0030527">
    <property type="term" value="F:structural constituent of chromatin"/>
    <property type="evidence" value="ECO:0007669"/>
    <property type="project" value="InterPro"/>
</dbReference>
<dbReference type="Proteomes" id="UP000823990">
    <property type="component" value="Unassembled WGS sequence"/>
</dbReference>
<evidence type="ECO:0000313" key="6">
    <source>
        <dbReference type="Proteomes" id="UP000823990"/>
    </source>
</evidence>
<organism evidence="5 6">
    <name type="scientific">Candidatus Protoclostridium stercorigallinarum</name>
    <dbReference type="NCBI Taxonomy" id="2838741"/>
    <lineage>
        <taxon>Bacteria</taxon>
        <taxon>Bacillati</taxon>
        <taxon>Bacillota</taxon>
        <taxon>Clostridia</taxon>
        <taxon>Candidatus Protoclostridium</taxon>
    </lineage>
</organism>
<keyword evidence="3 5" id="KW-0238">DNA-binding</keyword>
<dbReference type="AlphaFoldDB" id="A0A9D1Q032"/>
<accession>A0A9D1Q032</accession>
<dbReference type="GO" id="GO:0005829">
    <property type="term" value="C:cytosol"/>
    <property type="evidence" value="ECO:0007669"/>
    <property type="project" value="TreeGrafter"/>
</dbReference>
<comment type="similarity">
    <text evidence="1 4">Belongs to the bacterial histone-like protein family.</text>
</comment>
<dbReference type="PANTHER" id="PTHR33175">
    <property type="entry name" value="DNA-BINDING PROTEIN HU"/>
    <property type="match status" value="1"/>
</dbReference>
<dbReference type="CDD" id="cd13831">
    <property type="entry name" value="HU"/>
    <property type="match status" value="1"/>
</dbReference>
<reference evidence="5" key="2">
    <citation type="submission" date="2021-04" db="EMBL/GenBank/DDBJ databases">
        <authorList>
            <person name="Gilroy R."/>
        </authorList>
    </citation>
    <scope>NUCLEOTIDE SEQUENCE</scope>
    <source>
        <strain evidence="5">12435</strain>
    </source>
</reference>
<name>A0A9D1Q032_9FIRM</name>
<dbReference type="PRINTS" id="PR01727">
    <property type="entry name" value="DNABINDINGHU"/>
</dbReference>
<dbReference type="SMART" id="SM00411">
    <property type="entry name" value="BHL"/>
    <property type="match status" value="1"/>
</dbReference>
<protein>
    <submittedName>
        <fullName evidence="5">HU family DNA-binding protein</fullName>
    </submittedName>
</protein>
<dbReference type="GO" id="GO:0030261">
    <property type="term" value="P:chromosome condensation"/>
    <property type="evidence" value="ECO:0007669"/>
    <property type="project" value="UniProtKB-KW"/>
</dbReference>
<dbReference type="PANTHER" id="PTHR33175:SF3">
    <property type="entry name" value="DNA-BINDING PROTEIN HU-BETA"/>
    <property type="match status" value="1"/>
</dbReference>
<dbReference type="InterPro" id="IPR000119">
    <property type="entry name" value="Hist_DNA-bd"/>
</dbReference>
<dbReference type="Pfam" id="PF00216">
    <property type="entry name" value="Bac_DNA_binding"/>
    <property type="match status" value="1"/>
</dbReference>
<proteinExistence type="inferred from homology"/>
<keyword evidence="2" id="KW-0226">DNA condensation</keyword>
<dbReference type="GO" id="GO:0003677">
    <property type="term" value="F:DNA binding"/>
    <property type="evidence" value="ECO:0007669"/>
    <property type="project" value="UniProtKB-KW"/>
</dbReference>
<evidence type="ECO:0000256" key="1">
    <source>
        <dbReference type="ARBA" id="ARBA00010529"/>
    </source>
</evidence>
<comment type="caution">
    <text evidence="5">The sequence shown here is derived from an EMBL/GenBank/DDBJ whole genome shotgun (WGS) entry which is preliminary data.</text>
</comment>
<evidence type="ECO:0000256" key="3">
    <source>
        <dbReference type="ARBA" id="ARBA00023125"/>
    </source>
</evidence>
<evidence type="ECO:0000256" key="4">
    <source>
        <dbReference type="RuleBase" id="RU003939"/>
    </source>
</evidence>
<dbReference type="InterPro" id="IPR010992">
    <property type="entry name" value="IHF-like_DNA-bd_dom_sf"/>
</dbReference>
<dbReference type="Gene3D" id="4.10.520.10">
    <property type="entry name" value="IHF-like DNA-binding proteins"/>
    <property type="match status" value="1"/>
</dbReference>
<dbReference type="SUPFAM" id="SSF47729">
    <property type="entry name" value="IHF-like DNA-binding proteins"/>
    <property type="match status" value="1"/>
</dbReference>
<gene>
    <name evidence="5" type="ORF">H9892_03595</name>
</gene>
<evidence type="ECO:0000256" key="2">
    <source>
        <dbReference type="ARBA" id="ARBA00023067"/>
    </source>
</evidence>
<evidence type="ECO:0000313" key="5">
    <source>
        <dbReference type="EMBL" id="HIW02401.1"/>
    </source>
</evidence>